<dbReference type="Pfam" id="PF01447">
    <property type="entry name" value="Peptidase_M4"/>
    <property type="match status" value="1"/>
</dbReference>
<reference evidence="12 13" key="1">
    <citation type="journal article" date="2015" name="BMC Genomics">
        <title>Genome mining reveals unlocked bioactive potential of marine Gram-negative bacteria.</title>
        <authorList>
            <person name="Machado H."/>
            <person name="Sonnenschein E.C."/>
            <person name="Melchiorsen J."/>
            <person name="Gram L."/>
        </authorList>
    </citation>
    <scope>NUCLEOTIDE SEQUENCE [LARGE SCALE GENOMIC DNA]</scope>
    <source>
        <strain evidence="12 13">S2471</strain>
    </source>
</reference>
<dbReference type="Gene3D" id="3.10.170.10">
    <property type="match status" value="1"/>
</dbReference>
<feature type="chain" id="PRO_5002475880" description="Peptidase" evidence="9">
    <location>
        <begin position="23"/>
        <end position="1121"/>
    </location>
</feature>
<keyword evidence="9" id="KW-0732">Signal</keyword>
<keyword evidence="2" id="KW-0645">Protease</keyword>
<dbReference type="GO" id="GO:0046872">
    <property type="term" value="F:metal ion binding"/>
    <property type="evidence" value="ECO:0007669"/>
    <property type="project" value="UniProtKB-KW"/>
</dbReference>
<dbReference type="PATRIC" id="fig|43658.5.peg.1208"/>
<feature type="domain" description="Peptidase M4 C-terminal" evidence="11">
    <location>
        <begin position="436"/>
        <end position="561"/>
    </location>
</feature>
<dbReference type="AlphaFoldDB" id="A0A0F4QVP0"/>
<dbReference type="Gene3D" id="1.10.390.10">
    <property type="entry name" value="Neutral Protease Domain 2"/>
    <property type="match status" value="1"/>
</dbReference>
<dbReference type="InterPro" id="IPR013783">
    <property type="entry name" value="Ig-like_fold"/>
</dbReference>
<dbReference type="Proteomes" id="UP000033452">
    <property type="component" value="Unassembled WGS sequence"/>
</dbReference>
<evidence type="ECO:0000256" key="8">
    <source>
        <dbReference type="PIRSR" id="PIRSR623612-1"/>
    </source>
</evidence>
<dbReference type="InterPro" id="IPR023612">
    <property type="entry name" value="Peptidase_M4"/>
</dbReference>
<organism evidence="12 13">
    <name type="scientific">Pseudoalteromonas rubra</name>
    <dbReference type="NCBI Taxonomy" id="43658"/>
    <lineage>
        <taxon>Bacteria</taxon>
        <taxon>Pseudomonadati</taxon>
        <taxon>Pseudomonadota</taxon>
        <taxon>Gammaproteobacteria</taxon>
        <taxon>Alteromonadales</taxon>
        <taxon>Pseudoalteromonadaceae</taxon>
        <taxon>Pseudoalteromonas</taxon>
    </lineage>
</organism>
<dbReference type="OrthoDB" id="6277275at2"/>
<keyword evidence="5" id="KW-0862">Zinc</keyword>
<evidence type="ECO:0008006" key="14">
    <source>
        <dbReference type="Google" id="ProtNLM"/>
    </source>
</evidence>
<evidence type="ECO:0000256" key="6">
    <source>
        <dbReference type="ARBA" id="ARBA00023049"/>
    </source>
</evidence>
<dbReference type="InterPro" id="IPR050728">
    <property type="entry name" value="Zinc_Metalloprotease_M4"/>
</dbReference>
<accession>A0A0F4QVP0</accession>
<keyword evidence="13" id="KW-1185">Reference proteome</keyword>
<dbReference type="PANTHER" id="PTHR33794:SF1">
    <property type="entry name" value="BACILLOLYSIN"/>
    <property type="match status" value="1"/>
</dbReference>
<protein>
    <recommendedName>
        <fullName evidence="14">Peptidase</fullName>
    </recommendedName>
</protein>
<keyword evidence="3" id="KW-0479">Metal-binding</keyword>
<feature type="domain" description="Peptidase M4" evidence="10">
    <location>
        <begin position="275"/>
        <end position="424"/>
    </location>
</feature>
<evidence type="ECO:0000256" key="2">
    <source>
        <dbReference type="ARBA" id="ARBA00022670"/>
    </source>
</evidence>
<dbReference type="PANTHER" id="PTHR33794">
    <property type="entry name" value="BACILLOLYSIN"/>
    <property type="match status" value="1"/>
</dbReference>
<dbReference type="EMBL" id="JXYA01000010">
    <property type="protein sequence ID" value="KJZ11394.1"/>
    <property type="molecule type" value="Genomic_DNA"/>
</dbReference>
<proteinExistence type="inferred from homology"/>
<gene>
    <name evidence="12" type="ORF">TW77_05790</name>
</gene>
<comment type="caution">
    <text evidence="12">The sequence shown here is derived from an EMBL/GenBank/DDBJ whole genome shotgun (WGS) entry which is preliminary data.</text>
</comment>
<evidence type="ECO:0000313" key="13">
    <source>
        <dbReference type="Proteomes" id="UP000033452"/>
    </source>
</evidence>
<comment type="similarity">
    <text evidence="1">Belongs to the peptidase M4 family.</text>
</comment>
<feature type="signal peptide" evidence="9">
    <location>
        <begin position="1"/>
        <end position="22"/>
    </location>
</feature>
<dbReference type="InterPro" id="IPR001570">
    <property type="entry name" value="Peptidase_M4_C_domain"/>
</dbReference>
<dbReference type="Pfam" id="PF02868">
    <property type="entry name" value="Peptidase_M4_C"/>
    <property type="match status" value="1"/>
</dbReference>
<dbReference type="InterPro" id="IPR013856">
    <property type="entry name" value="Peptidase_M4_domain"/>
</dbReference>
<keyword evidence="7" id="KW-0865">Zymogen</keyword>
<evidence type="ECO:0000256" key="5">
    <source>
        <dbReference type="ARBA" id="ARBA00022833"/>
    </source>
</evidence>
<dbReference type="InterPro" id="IPR027268">
    <property type="entry name" value="Peptidase_M4/M1_CTD_sf"/>
</dbReference>
<dbReference type="RefSeq" id="WP_046004019.1">
    <property type="nucleotide sequence ID" value="NZ_JXYA01000010.1"/>
</dbReference>
<dbReference type="SUPFAM" id="SSF55486">
    <property type="entry name" value="Metalloproteases ('zincins'), catalytic domain"/>
    <property type="match status" value="1"/>
</dbReference>
<sequence>MKHLGYLFGLGVAALPISSALADIKSQSLHNKQFLWGDLKQVISENHAEPLTASTLEADRLTTENKAHKVHYKLTKRTNAPTVYEHYRAYVGNYPVLSSNLVIVRDNQGEIRQAMGNLITGAALQEQAQYHTMTPSQLSQHIEALPTLSGVAKYHFEKAFILKSDTLIPVIEVLATFKDKKEKIQLHANDLSLISQSHNMSFAFSQQSLKNAGYVAGGGIGGNDKLGAICYSPSPDSMQNCTNYQFDEIAPKGAELRFEELSQHAIFSEFNGYPFIVKKENNNCILDNPYVVTYDAAVSETTPVSYVCQTNNENFVKREIDQTFDAYYSYSPANEAHFNAGLVMQYFHTQLKDLYPQQSLDCDNNGYCMKSLSQKVNRNTIFGTNSASWDGEFVNYGSGNGGYEYFALTGMSIAAHEIAHAITEWNSGLGREGVDSAINEGLSDISAIAILDYYQHTASGAYTQSQAFADQFTEQPGLYTKNRKWWYGWDVFPQDRAARFFELPSWDGRSIDHVKDFTTAKTGHDNGGVLRKAFYELVKTQGWTIQQAYRLFLRANTSGCVFSGMSLNEFGFCLVDQSAHLQVGNKSQNEIESDISNSLAGVGISTGIGLSTLDADVWLNYNQASYDISHIDHNTISSIYVNWGDGQTDSWYRGSNKPIYPYLERSNQVAEDTLIRFAIKIATTEQNGDIATQSAYNHFYSRPAALRCEPYMNNAVLHTSAISISNTTFSGLNAGYKAQLDTPLPIAKSRTHTLSFAQDLSGKLISVFFDANKNGLMESNEALISNQNIAGNSVNFTLDQATSTGLGLLRIAIVSNDTDYSFLNACGVVDHGQVVDVMLDVDSKNLPLLSDFEIQYLDGNRVKFTNTSQVNDAKSPQFYWQFGFDNRTSTAKDPGIIDYPTNGGQFDVSLQIQYADQSESDTKQTRISLDPVDACPAKISDGANADVIYIDDMKLFNYSTLIANVPSATGFNRDGYSLTKLSNTDIKRRTYLSAEIMTNLMPRTTAENLLQNGNRDVRFTIWLDADGNNEFAPSESGLDNDPNYNYWIDNSQCTTVSGSEYCRISATKSLTLPNVSTWDWSKWFVLRAKLEEAPVSDYKSDACNRFNYGEIEDLKINVTRY</sequence>
<feature type="active site" evidence="8">
    <location>
        <position position="417"/>
    </location>
</feature>
<dbReference type="GO" id="GO:0004222">
    <property type="term" value="F:metalloendopeptidase activity"/>
    <property type="evidence" value="ECO:0007669"/>
    <property type="project" value="InterPro"/>
</dbReference>
<evidence type="ECO:0000256" key="9">
    <source>
        <dbReference type="SAM" id="SignalP"/>
    </source>
</evidence>
<evidence type="ECO:0000259" key="10">
    <source>
        <dbReference type="Pfam" id="PF01447"/>
    </source>
</evidence>
<feature type="active site" description="Proton donor" evidence="8">
    <location>
        <position position="524"/>
    </location>
</feature>
<evidence type="ECO:0000256" key="7">
    <source>
        <dbReference type="ARBA" id="ARBA00023145"/>
    </source>
</evidence>
<keyword evidence="4" id="KW-0378">Hydrolase</keyword>
<keyword evidence="6" id="KW-0482">Metalloprotease</keyword>
<evidence type="ECO:0000256" key="3">
    <source>
        <dbReference type="ARBA" id="ARBA00022723"/>
    </source>
</evidence>
<dbReference type="GO" id="GO:0006508">
    <property type="term" value="P:proteolysis"/>
    <property type="evidence" value="ECO:0007669"/>
    <property type="project" value="UniProtKB-KW"/>
</dbReference>
<evidence type="ECO:0000313" key="12">
    <source>
        <dbReference type="EMBL" id="KJZ11394.1"/>
    </source>
</evidence>
<dbReference type="Gene3D" id="2.60.40.10">
    <property type="entry name" value="Immunoglobulins"/>
    <property type="match status" value="1"/>
</dbReference>
<evidence type="ECO:0000256" key="1">
    <source>
        <dbReference type="ARBA" id="ARBA00009388"/>
    </source>
</evidence>
<dbReference type="PRINTS" id="PR00730">
    <property type="entry name" value="THERMOLYSIN"/>
</dbReference>
<evidence type="ECO:0000256" key="4">
    <source>
        <dbReference type="ARBA" id="ARBA00022801"/>
    </source>
</evidence>
<name>A0A0F4QVP0_9GAMM</name>
<evidence type="ECO:0000259" key="11">
    <source>
        <dbReference type="Pfam" id="PF02868"/>
    </source>
</evidence>